<feature type="signal peptide" evidence="1">
    <location>
        <begin position="1"/>
        <end position="19"/>
    </location>
</feature>
<proteinExistence type="predicted"/>
<evidence type="ECO:0000313" key="3">
    <source>
        <dbReference type="EMBL" id="GGC04807.1"/>
    </source>
</evidence>
<organism evidence="3 4">
    <name type="scientific">Marivita lacus</name>
    <dbReference type="NCBI Taxonomy" id="1323742"/>
    <lineage>
        <taxon>Bacteria</taxon>
        <taxon>Pseudomonadati</taxon>
        <taxon>Pseudomonadota</taxon>
        <taxon>Alphaproteobacteria</taxon>
        <taxon>Rhodobacterales</taxon>
        <taxon>Roseobacteraceae</taxon>
        <taxon>Marivita</taxon>
    </lineage>
</organism>
<dbReference type="PANTHER" id="PTHR36919">
    <property type="entry name" value="BLR1215 PROTEIN"/>
    <property type="match status" value="1"/>
</dbReference>
<reference evidence="4" key="1">
    <citation type="journal article" date="2019" name="Int. J. Syst. Evol. Microbiol.">
        <title>The Global Catalogue of Microorganisms (GCM) 10K type strain sequencing project: providing services to taxonomists for standard genome sequencing and annotation.</title>
        <authorList>
            <consortium name="The Broad Institute Genomics Platform"/>
            <consortium name="The Broad Institute Genome Sequencing Center for Infectious Disease"/>
            <person name="Wu L."/>
            <person name="Ma J."/>
        </authorList>
    </citation>
    <scope>NUCLEOTIDE SEQUENCE [LARGE SCALE GENOMIC DNA]</scope>
    <source>
        <strain evidence="4">CGMCC 1.12478</strain>
    </source>
</reference>
<accession>A0ABQ1KNJ7</accession>
<dbReference type="InterPro" id="IPR019223">
    <property type="entry name" value="DUF2147"/>
</dbReference>
<keyword evidence="1" id="KW-0732">Signal</keyword>
<keyword evidence="4" id="KW-1185">Reference proteome</keyword>
<dbReference type="PANTHER" id="PTHR36919:SF2">
    <property type="entry name" value="BLL6627 PROTEIN"/>
    <property type="match status" value="1"/>
</dbReference>
<gene>
    <name evidence="3" type="ORF">GCM10011363_21860</name>
</gene>
<protein>
    <recommendedName>
        <fullName evidence="2">DUF2147 domain-containing protein</fullName>
    </recommendedName>
</protein>
<dbReference type="EMBL" id="BMFC01000004">
    <property type="protein sequence ID" value="GGC04807.1"/>
    <property type="molecule type" value="Genomic_DNA"/>
</dbReference>
<comment type="caution">
    <text evidence="3">The sequence shown here is derived from an EMBL/GenBank/DDBJ whole genome shotgun (WGS) entry which is preliminary data.</text>
</comment>
<evidence type="ECO:0000256" key="1">
    <source>
        <dbReference type="SAM" id="SignalP"/>
    </source>
</evidence>
<dbReference type="Gene3D" id="2.40.128.520">
    <property type="match status" value="1"/>
</dbReference>
<dbReference type="RefSeq" id="WP_188482071.1">
    <property type="nucleotide sequence ID" value="NZ_BMFC01000004.1"/>
</dbReference>
<name>A0ABQ1KNJ7_9RHOB</name>
<sequence>MKLMTLAAGLVLAATAAFADPVEGTWKTQPGDDGNYGLVTISPCGAEICGVLGQGYDASGNKIASPNIGRQMIWAMKPQGGGAYGGGKIWAPDRDKTYNSKMTLSGNQLEVEGCVLGICRGQTWTRVK</sequence>
<dbReference type="Pfam" id="PF09917">
    <property type="entry name" value="DUF2147"/>
    <property type="match status" value="1"/>
</dbReference>
<feature type="chain" id="PRO_5046892145" description="DUF2147 domain-containing protein" evidence="1">
    <location>
        <begin position="20"/>
        <end position="128"/>
    </location>
</feature>
<evidence type="ECO:0000259" key="2">
    <source>
        <dbReference type="Pfam" id="PF09917"/>
    </source>
</evidence>
<dbReference type="Proteomes" id="UP000645462">
    <property type="component" value="Unassembled WGS sequence"/>
</dbReference>
<feature type="domain" description="DUF2147" evidence="2">
    <location>
        <begin position="24"/>
        <end position="126"/>
    </location>
</feature>
<evidence type="ECO:0000313" key="4">
    <source>
        <dbReference type="Proteomes" id="UP000645462"/>
    </source>
</evidence>